<feature type="compositionally biased region" description="Basic residues" evidence="1">
    <location>
        <begin position="83"/>
        <end position="98"/>
    </location>
</feature>
<dbReference type="Proteomes" id="UP001150924">
    <property type="component" value="Unassembled WGS sequence"/>
</dbReference>
<feature type="compositionally biased region" description="Low complexity" evidence="1">
    <location>
        <begin position="72"/>
        <end position="82"/>
    </location>
</feature>
<feature type="region of interest" description="Disordered" evidence="1">
    <location>
        <begin position="65"/>
        <end position="107"/>
    </location>
</feature>
<evidence type="ECO:0000256" key="1">
    <source>
        <dbReference type="SAM" id="MobiDB-lite"/>
    </source>
</evidence>
<sequence length="107" mass="11821">MTDADIRELVRHGATIEAIRRHRARHGGTLLAARAAIEALRWEFTQASGPALSAFEAEIDQLLRSEQKSRRSSASARSTASASRRRRTPSTRAPRRWRGAAETGRGS</sequence>
<proteinExistence type="predicted"/>
<name>A0A9X3EMP0_9BACT</name>
<gene>
    <name evidence="2" type="ORF">OV079_13630</name>
</gene>
<dbReference type="AlphaFoldDB" id="A0A9X3EMP0"/>
<comment type="caution">
    <text evidence="2">The sequence shown here is derived from an EMBL/GenBank/DDBJ whole genome shotgun (WGS) entry which is preliminary data.</text>
</comment>
<protein>
    <submittedName>
        <fullName evidence="2">Uncharacterized protein</fullName>
    </submittedName>
</protein>
<evidence type="ECO:0000313" key="2">
    <source>
        <dbReference type="EMBL" id="MCY1006575.1"/>
    </source>
</evidence>
<organism evidence="2 3">
    <name type="scientific">Nannocystis pusilla</name>
    <dbReference type="NCBI Taxonomy" id="889268"/>
    <lineage>
        <taxon>Bacteria</taxon>
        <taxon>Pseudomonadati</taxon>
        <taxon>Myxococcota</taxon>
        <taxon>Polyangia</taxon>
        <taxon>Nannocystales</taxon>
        <taxon>Nannocystaceae</taxon>
        <taxon>Nannocystis</taxon>
    </lineage>
</organism>
<accession>A0A9X3EMP0</accession>
<keyword evidence="3" id="KW-1185">Reference proteome</keyword>
<reference evidence="2" key="1">
    <citation type="submission" date="2022-11" db="EMBL/GenBank/DDBJ databases">
        <title>Minimal conservation of predation-associated metabolite biosynthetic gene clusters underscores biosynthetic potential of Myxococcota including descriptions for ten novel species: Archangium lansinium sp. nov., Myxococcus landrumus sp. nov., Nannocystis bai.</title>
        <authorList>
            <person name="Ahearne A."/>
            <person name="Stevens C."/>
            <person name="Phillips K."/>
        </authorList>
    </citation>
    <scope>NUCLEOTIDE SEQUENCE</scope>
    <source>
        <strain evidence="2">Na p29</strain>
    </source>
</reference>
<dbReference type="EMBL" id="JAPNKE010000002">
    <property type="protein sequence ID" value="MCY1006575.1"/>
    <property type="molecule type" value="Genomic_DNA"/>
</dbReference>
<evidence type="ECO:0000313" key="3">
    <source>
        <dbReference type="Proteomes" id="UP001150924"/>
    </source>
</evidence>